<feature type="active site" description="Proton donor/acceptor" evidence="8">
    <location>
        <position position="73"/>
    </location>
</feature>
<keyword evidence="4 8" id="KW-0573">Peptidoglycan synthesis</keyword>
<dbReference type="PROSITE" id="PS00923">
    <property type="entry name" value="ASP_GLU_RACEMASE_1"/>
    <property type="match status" value="1"/>
</dbReference>
<feature type="binding site" evidence="8">
    <location>
        <begin position="184"/>
        <end position="185"/>
    </location>
    <ligand>
        <name>substrate</name>
    </ligand>
</feature>
<evidence type="ECO:0000256" key="7">
    <source>
        <dbReference type="ARBA" id="ARBA00070053"/>
    </source>
</evidence>
<evidence type="ECO:0000256" key="3">
    <source>
        <dbReference type="ARBA" id="ARBA00022960"/>
    </source>
</evidence>
<dbReference type="HAMAP" id="MF_00258">
    <property type="entry name" value="Glu_racemase"/>
    <property type="match status" value="1"/>
</dbReference>
<dbReference type="Pfam" id="PF01177">
    <property type="entry name" value="Asp_Glu_race"/>
    <property type="match status" value="1"/>
</dbReference>
<dbReference type="GO" id="GO:0008360">
    <property type="term" value="P:regulation of cell shape"/>
    <property type="evidence" value="ECO:0007669"/>
    <property type="project" value="UniProtKB-KW"/>
</dbReference>
<dbReference type="GO" id="GO:0071555">
    <property type="term" value="P:cell wall organization"/>
    <property type="evidence" value="ECO:0007669"/>
    <property type="project" value="UniProtKB-KW"/>
</dbReference>
<keyword evidence="6 8" id="KW-0961">Cell wall biogenesis/degradation</keyword>
<dbReference type="Proteomes" id="UP000632828">
    <property type="component" value="Unassembled WGS sequence"/>
</dbReference>
<sequence>MLGKAIGIFDSGVGGLTVFKEVADLLPRENLIYLGDTARVPYGSKSVKTVQRYALEAAEFLVDRGVKLLVVACNTASAVALEQLRERFQLPVIGVIEPGARRACASRNRRIGVIGTEGTINSGRYPQAISALVPDARIFSIACPLFVPLAEEGWAEHEIARLTALEYLQPLLKAQIDTLVLGCTHYPLLHNTLRGIFGADVLLVDSAEETAKTVQQLFCRQGLENPDSGGRREFYVTDVPTRFERVGQAFLGAELGRVVQVEIG</sequence>
<dbReference type="RefSeq" id="WP_191156532.1">
    <property type="nucleotide sequence ID" value="NZ_JACWUN010000012.1"/>
</dbReference>
<comment type="caution">
    <text evidence="9">The sequence shown here is derived from an EMBL/GenBank/DDBJ whole genome shotgun (WGS) entry which is preliminary data.</text>
</comment>
<dbReference type="GO" id="GO:0008881">
    <property type="term" value="F:glutamate racemase activity"/>
    <property type="evidence" value="ECO:0007669"/>
    <property type="project" value="UniProtKB-UniRule"/>
</dbReference>
<comment type="pathway">
    <text evidence="8">Cell wall biogenesis; peptidoglycan biosynthesis.</text>
</comment>
<dbReference type="PANTHER" id="PTHR21198">
    <property type="entry name" value="GLUTAMATE RACEMASE"/>
    <property type="match status" value="1"/>
</dbReference>
<accession>A0A8J6ULI1</accession>
<evidence type="ECO:0000256" key="2">
    <source>
        <dbReference type="ARBA" id="ARBA00013090"/>
    </source>
</evidence>
<dbReference type="InterPro" id="IPR033134">
    <property type="entry name" value="Asp/Glu_racemase_AS_2"/>
</dbReference>
<dbReference type="AlphaFoldDB" id="A0A8J6ULI1"/>
<dbReference type="InterPro" id="IPR018187">
    <property type="entry name" value="Asp/Glu_racemase_AS_1"/>
</dbReference>
<feature type="binding site" evidence="8">
    <location>
        <begin position="42"/>
        <end position="43"/>
    </location>
    <ligand>
        <name>substrate</name>
    </ligand>
</feature>
<evidence type="ECO:0000313" key="10">
    <source>
        <dbReference type="Proteomes" id="UP000632828"/>
    </source>
</evidence>
<comment type="function">
    <text evidence="8">Provides the (R)-glutamate required for cell wall biosynthesis.</text>
</comment>
<reference evidence="9" key="1">
    <citation type="submission" date="2020-09" db="EMBL/GenBank/DDBJ databases">
        <title>Pelobacter alkaliphilus sp. nov., a novel anaerobic arsenate-reducing bacterium from terrestrial mud volcano.</title>
        <authorList>
            <person name="Khomyakova M.A."/>
            <person name="Merkel A.Y."/>
            <person name="Slobodkin A.I."/>
        </authorList>
    </citation>
    <scope>NUCLEOTIDE SEQUENCE</scope>
    <source>
        <strain evidence="9">M08fum</strain>
    </source>
</reference>
<keyword evidence="5 8" id="KW-0413">Isomerase</keyword>
<gene>
    <name evidence="8" type="primary">murI</name>
    <name evidence="9" type="ORF">ICT70_10950</name>
</gene>
<dbReference type="EC" id="5.1.1.3" evidence="2 8"/>
<dbReference type="SUPFAM" id="SSF53681">
    <property type="entry name" value="Aspartate/glutamate racemase"/>
    <property type="match status" value="2"/>
</dbReference>
<dbReference type="GO" id="GO:0009252">
    <property type="term" value="P:peptidoglycan biosynthetic process"/>
    <property type="evidence" value="ECO:0007669"/>
    <property type="project" value="UniProtKB-UniRule"/>
</dbReference>
<keyword evidence="3 8" id="KW-0133">Cell shape</keyword>
<protein>
    <recommendedName>
        <fullName evidence="7 8">Glutamate racemase</fullName>
        <ecNumber evidence="2 8">5.1.1.3</ecNumber>
    </recommendedName>
</protein>
<evidence type="ECO:0000313" key="9">
    <source>
        <dbReference type="EMBL" id="MBD1401192.1"/>
    </source>
</evidence>
<organism evidence="9 10">
    <name type="scientific">Pelovirga terrestris</name>
    <dbReference type="NCBI Taxonomy" id="2771352"/>
    <lineage>
        <taxon>Bacteria</taxon>
        <taxon>Pseudomonadati</taxon>
        <taxon>Thermodesulfobacteriota</taxon>
        <taxon>Desulfuromonadia</taxon>
        <taxon>Geobacterales</taxon>
        <taxon>Geobacteraceae</taxon>
        <taxon>Pelovirga</taxon>
    </lineage>
</organism>
<dbReference type="EMBL" id="JACWUN010000012">
    <property type="protein sequence ID" value="MBD1401192.1"/>
    <property type="molecule type" value="Genomic_DNA"/>
</dbReference>
<evidence type="ECO:0000256" key="1">
    <source>
        <dbReference type="ARBA" id="ARBA00001602"/>
    </source>
</evidence>
<dbReference type="InterPro" id="IPR001920">
    <property type="entry name" value="Asp/Glu_race"/>
</dbReference>
<evidence type="ECO:0000256" key="8">
    <source>
        <dbReference type="HAMAP-Rule" id="MF_00258"/>
    </source>
</evidence>
<keyword evidence="10" id="KW-1185">Reference proteome</keyword>
<dbReference type="FunFam" id="3.40.50.1860:FF:000002">
    <property type="entry name" value="Glutamate racemase"/>
    <property type="match status" value="1"/>
</dbReference>
<evidence type="ECO:0000256" key="5">
    <source>
        <dbReference type="ARBA" id="ARBA00023235"/>
    </source>
</evidence>
<dbReference type="InterPro" id="IPR015942">
    <property type="entry name" value="Asp/Glu/hydantoin_racemase"/>
</dbReference>
<name>A0A8J6ULI1_9BACT</name>
<dbReference type="InterPro" id="IPR004391">
    <property type="entry name" value="Glu_race"/>
</dbReference>
<dbReference type="Gene3D" id="3.40.50.1860">
    <property type="match status" value="2"/>
</dbReference>
<dbReference type="PANTHER" id="PTHR21198:SF2">
    <property type="entry name" value="GLUTAMATE RACEMASE"/>
    <property type="match status" value="1"/>
</dbReference>
<evidence type="ECO:0000256" key="6">
    <source>
        <dbReference type="ARBA" id="ARBA00023316"/>
    </source>
</evidence>
<dbReference type="NCBIfam" id="TIGR00067">
    <property type="entry name" value="glut_race"/>
    <property type="match status" value="1"/>
</dbReference>
<comment type="similarity">
    <text evidence="8">Belongs to the aspartate/glutamate racemases family.</text>
</comment>
<feature type="active site" description="Proton donor/acceptor" evidence="8">
    <location>
        <position position="183"/>
    </location>
</feature>
<feature type="binding site" evidence="8">
    <location>
        <begin position="10"/>
        <end position="11"/>
    </location>
    <ligand>
        <name>substrate</name>
    </ligand>
</feature>
<comment type="catalytic activity">
    <reaction evidence="1 8">
        <text>L-glutamate = D-glutamate</text>
        <dbReference type="Rhea" id="RHEA:12813"/>
        <dbReference type="ChEBI" id="CHEBI:29985"/>
        <dbReference type="ChEBI" id="CHEBI:29986"/>
        <dbReference type="EC" id="5.1.1.3"/>
    </reaction>
</comment>
<feature type="binding site" evidence="8">
    <location>
        <begin position="74"/>
        <end position="75"/>
    </location>
    <ligand>
        <name>substrate</name>
    </ligand>
</feature>
<dbReference type="PROSITE" id="PS00924">
    <property type="entry name" value="ASP_GLU_RACEMASE_2"/>
    <property type="match status" value="1"/>
</dbReference>
<proteinExistence type="inferred from homology"/>
<evidence type="ECO:0000256" key="4">
    <source>
        <dbReference type="ARBA" id="ARBA00022984"/>
    </source>
</evidence>
<dbReference type="UniPathway" id="UPA00219"/>